<accession>A0A6G1P9Q1</accession>
<feature type="compositionally biased region" description="Basic residues" evidence="1">
    <location>
        <begin position="69"/>
        <end position="87"/>
    </location>
</feature>
<dbReference type="AlphaFoldDB" id="A0A6G1P9Q1"/>
<sequence length="100" mass="10907">MAKPLLRQGFSIAAPHLQKAATDIVGDVVSSIGRSTQKQEGNGLAVYCKRPIKRPPVGYRLGITEPKTSKKNHVRIAKKKPGHKRGKIPYSTGLTSTEIF</sequence>
<name>A0A6G1P9Q1_CHAAH</name>
<protein>
    <submittedName>
        <fullName evidence="2">Uncharacterized protein</fullName>
    </submittedName>
</protein>
<evidence type="ECO:0000313" key="3">
    <source>
        <dbReference type="Proteomes" id="UP000503349"/>
    </source>
</evidence>
<organism evidence="2 3">
    <name type="scientific">Channa argus</name>
    <name type="common">Northern snakehead</name>
    <name type="synonym">Ophicephalus argus</name>
    <dbReference type="NCBI Taxonomy" id="215402"/>
    <lineage>
        <taxon>Eukaryota</taxon>
        <taxon>Metazoa</taxon>
        <taxon>Chordata</taxon>
        <taxon>Craniata</taxon>
        <taxon>Vertebrata</taxon>
        <taxon>Euteleostomi</taxon>
        <taxon>Actinopterygii</taxon>
        <taxon>Neopterygii</taxon>
        <taxon>Teleostei</taxon>
        <taxon>Neoteleostei</taxon>
        <taxon>Acanthomorphata</taxon>
        <taxon>Anabantaria</taxon>
        <taxon>Anabantiformes</taxon>
        <taxon>Channoidei</taxon>
        <taxon>Channidae</taxon>
        <taxon>Channa</taxon>
    </lineage>
</organism>
<reference evidence="2 3" key="1">
    <citation type="submission" date="2019-02" db="EMBL/GenBank/DDBJ databases">
        <title>Opniocepnalus argus genome.</title>
        <authorList>
            <person name="Zhou C."/>
            <person name="Xiao S."/>
        </authorList>
    </citation>
    <scope>NUCLEOTIDE SEQUENCE [LARGE SCALE GENOMIC DNA]</scope>
    <source>
        <strain evidence="2">OARG1902GOOAL</strain>
        <tissue evidence="2">Muscle</tissue>
    </source>
</reference>
<keyword evidence="3" id="KW-1185">Reference proteome</keyword>
<proteinExistence type="predicted"/>
<dbReference type="EMBL" id="CM015713">
    <property type="protein sequence ID" value="KAF3687030.1"/>
    <property type="molecule type" value="Genomic_DNA"/>
</dbReference>
<reference evidence="3" key="2">
    <citation type="submission" date="2019-02" db="EMBL/GenBank/DDBJ databases">
        <title>Opniocepnalus argus Var Kimnra genome.</title>
        <authorList>
            <person name="Zhou C."/>
            <person name="Xiao S."/>
        </authorList>
    </citation>
    <scope>NUCLEOTIDE SEQUENCE [LARGE SCALE GENOMIC DNA]</scope>
</reference>
<evidence type="ECO:0000256" key="1">
    <source>
        <dbReference type="SAM" id="MobiDB-lite"/>
    </source>
</evidence>
<feature type="region of interest" description="Disordered" evidence="1">
    <location>
        <begin position="69"/>
        <end position="100"/>
    </location>
</feature>
<evidence type="ECO:0000313" key="2">
    <source>
        <dbReference type="EMBL" id="KAF3687030.1"/>
    </source>
</evidence>
<dbReference type="Proteomes" id="UP000503349">
    <property type="component" value="Chromosome 2"/>
</dbReference>
<gene>
    <name evidence="2" type="ORF">EXN66_Car002702</name>
</gene>